<evidence type="ECO:0008006" key="3">
    <source>
        <dbReference type="Google" id="ProtNLM"/>
    </source>
</evidence>
<organism evidence="1 2">
    <name type="scientific">Gordonia neofelifaecis NRRL B-59395</name>
    <dbReference type="NCBI Taxonomy" id="644548"/>
    <lineage>
        <taxon>Bacteria</taxon>
        <taxon>Bacillati</taxon>
        <taxon>Actinomycetota</taxon>
        <taxon>Actinomycetes</taxon>
        <taxon>Mycobacteriales</taxon>
        <taxon>Gordoniaceae</taxon>
        <taxon>Gordonia</taxon>
    </lineage>
</organism>
<dbReference type="RefSeq" id="WP_009677791.1">
    <property type="nucleotide sequence ID" value="NZ_AEUD01000002.1"/>
</dbReference>
<comment type="caution">
    <text evidence="1">The sequence shown here is derived from an EMBL/GenBank/DDBJ whole genome shotgun (WGS) entry which is preliminary data.</text>
</comment>
<accession>F1YF39</accession>
<reference evidence="1 2" key="1">
    <citation type="journal article" date="2011" name="J. Bacteriol.">
        <title>Draft Genome Sequence of Gordonia neofelifaecis NRRL B-59395, a Cholesterol-Degrading Actinomycete.</title>
        <authorList>
            <person name="Ge F."/>
            <person name="Li W."/>
            <person name="Chen G."/>
            <person name="Liu Y."/>
            <person name="Zhang G."/>
            <person name="Yong B."/>
            <person name="Wang Q."/>
            <person name="Wang N."/>
            <person name="Huang Z."/>
            <person name="Li W."/>
            <person name="Wang J."/>
            <person name="Wu C."/>
            <person name="Xie Q."/>
            <person name="Liu G."/>
        </authorList>
    </citation>
    <scope>NUCLEOTIDE SEQUENCE [LARGE SCALE GENOMIC DNA]</scope>
    <source>
        <strain evidence="1 2">NRRL B-59395</strain>
    </source>
</reference>
<dbReference type="OrthoDB" id="3482508at2"/>
<dbReference type="Proteomes" id="UP000035065">
    <property type="component" value="Unassembled WGS sequence"/>
</dbReference>
<name>F1YF39_9ACTN</name>
<dbReference type="STRING" id="644548.SCNU_02602"/>
<proteinExistence type="predicted"/>
<keyword evidence="2" id="KW-1185">Reference proteome</keyword>
<protein>
    <recommendedName>
        <fullName evidence="3">DoxX family protein</fullName>
    </recommendedName>
</protein>
<evidence type="ECO:0000313" key="2">
    <source>
        <dbReference type="Proteomes" id="UP000035065"/>
    </source>
</evidence>
<sequence length="99" mass="9922">MTESAENCSCATSNRLATVGGAVLAATGVAHFVVPGPFRALTATAFPDNVDQAMQVNGAIETAVGTAIAIPRTRKVGVVGLGLYGAYLATNAVKARMAG</sequence>
<evidence type="ECO:0000313" key="1">
    <source>
        <dbReference type="EMBL" id="EGD56407.1"/>
    </source>
</evidence>
<dbReference type="eggNOG" id="COG4270">
    <property type="taxonomic scope" value="Bacteria"/>
</dbReference>
<dbReference type="EMBL" id="AEUD01000002">
    <property type="protein sequence ID" value="EGD56407.1"/>
    <property type="molecule type" value="Genomic_DNA"/>
</dbReference>
<gene>
    <name evidence="1" type="ORF">SCNU_02602</name>
</gene>
<dbReference type="AlphaFoldDB" id="F1YF39"/>